<name>A0A182MFF5_9DIPT</name>
<dbReference type="InterPro" id="IPR036179">
    <property type="entry name" value="Ig-like_dom_sf"/>
</dbReference>
<dbReference type="EnsemblMetazoa" id="ACUA016985-RA">
    <property type="protein sequence ID" value="ACUA016985-PA"/>
    <property type="gene ID" value="ACUA016985"/>
</dbReference>
<dbReference type="AlphaFoldDB" id="A0A182MFF5"/>
<dbReference type="Pfam" id="PF13927">
    <property type="entry name" value="Ig_3"/>
    <property type="match status" value="1"/>
</dbReference>
<evidence type="ECO:0000259" key="2">
    <source>
        <dbReference type="PROSITE" id="PS50835"/>
    </source>
</evidence>
<reference evidence="4" key="1">
    <citation type="submission" date="2013-09" db="EMBL/GenBank/DDBJ databases">
        <title>The Genome Sequence of Anopheles culicifacies species A.</title>
        <authorList>
            <consortium name="The Broad Institute Genomics Platform"/>
            <person name="Neafsey D.E."/>
            <person name="Besansky N."/>
            <person name="Howell P."/>
            <person name="Walton C."/>
            <person name="Young S.K."/>
            <person name="Zeng Q."/>
            <person name="Gargeya S."/>
            <person name="Fitzgerald M."/>
            <person name="Haas B."/>
            <person name="Abouelleil A."/>
            <person name="Allen A.W."/>
            <person name="Alvarado L."/>
            <person name="Arachchi H.M."/>
            <person name="Berlin A.M."/>
            <person name="Chapman S.B."/>
            <person name="Gainer-Dewar J."/>
            <person name="Goldberg J."/>
            <person name="Griggs A."/>
            <person name="Gujja S."/>
            <person name="Hansen M."/>
            <person name="Howarth C."/>
            <person name="Imamovic A."/>
            <person name="Ireland A."/>
            <person name="Larimer J."/>
            <person name="McCowan C."/>
            <person name="Murphy C."/>
            <person name="Pearson M."/>
            <person name="Poon T.W."/>
            <person name="Priest M."/>
            <person name="Roberts A."/>
            <person name="Saif S."/>
            <person name="Shea T."/>
            <person name="Sisk P."/>
            <person name="Sykes S."/>
            <person name="Wortman J."/>
            <person name="Nusbaum C."/>
            <person name="Birren B."/>
        </authorList>
    </citation>
    <scope>NUCLEOTIDE SEQUENCE [LARGE SCALE GENOMIC DNA]</scope>
    <source>
        <strain evidence="4">A-37</strain>
    </source>
</reference>
<dbReference type="VEuPathDB" id="VectorBase:ACUA016985"/>
<feature type="compositionally biased region" description="Polar residues" evidence="1">
    <location>
        <begin position="10"/>
        <end position="24"/>
    </location>
</feature>
<keyword evidence="4" id="KW-1185">Reference proteome</keyword>
<feature type="region of interest" description="Disordered" evidence="1">
    <location>
        <begin position="1"/>
        <end position="34"/>
    </location>
</feature>
<dbReference type="Gene3D" id="2.60.40.10">
    <property type="entry name" value="Immunoglobulins"/>
    <property type="match status" value="1"/>
</dbReference>
<evidence type="ECO:0000313" key="4">
    <source>
        <dbReference type="Proteomes" id="UP000075883"/>
    </source>
</evidence>
<protein>
    <recommendedName>
        <fullName evidence="2">Ig-like domain-containing protein</fullName>
    </recommendedName>
</protein>
<dbReference type="Proteomes" id="UP000075883">
    <property type="component" value="Unassembled WGS sequence"/>
</dbReference>
<dbReference type="EMBL" id="AXCM01001172">
    <property type="status" value="NOT_ANNOTATED_CDS"/>
    <property type="molecule type" value="Genomic_DNA"/>
</dbReference>
<accession>A0A182MFF5</accession>
<proteinExistence type="predicted"/>
<organism evidence="3 4">
    <name type="scientific">Anopheles culicifacies</name>
    <dbReference type="NCBI Taxonomy" id="139723"/>
    <lineage>
        <taxon>Eukaryota</taxon>
        <taxon>Metazoa</taxon>
        <taxon>Ecdysozoa</taxon>
        <taxon>Arthropoda</taxon>
        <taxon>Hexapoda</taxon>
        <taxon>Insecta</taxon>
        <taxon>Pterygota</taxon>
        <taxon>Neoptera</taxon>
        <taxon>Endopterygota</taxon>
        <taxon>Diptera</taxon>
        <taxon>Nematocera</taxon>
        <taxon>Culicoidea</taxon>
        <taxon>Culicidae</taxon>
        <taxon>Anophelinae</taxon>
        <taxon>Anopheles</taxon>
        <taxon>culicifacies species complex</taxon>
    </lineage>
</organism>
<evidence type="ECO:0000256" key="1">
    <source>
        <dbReference type="SAM" id="MobiDB-lite"/>
    </source>
</evidence>
<dbReference type="PROSITE" id="PS50835">
    <property type="entry name" value="IG_LIKE"/>
    <property type="match status" value="1"/>
</dbReference>
<dbReference type="STRING" id="139723.A0A182MFF5"/>
<feature type="domain" description="Ig-like" evidence="2">
    <location>
        <begin position="30"/>
        <end position="101"/>
    </location>
</feature>
<reference evidence="3" key="2">
    <citation type="submission" date="2020-05" db="UniProtKB">
        <authorList>
            <consortium name="EnsemblMetazoa"/>
        </authorList>
    </citation>
    <scope>IDENTIFICATION</scope>
    <source>
        <strain evidence="3">A-37</strain>
    </source>
</reference>
<dbReference type="SUPFAM" id="SSF48726">
    <property type="entry name" value="Immunoglobulin"/>
    <property type="match status" value="1"/>
</dbReference>
<sequence>MVRLSRQRKTISPNEFAFTQNRSTRPGHEPVVSVHLSNEDPSRVITRAEGENVTLKCRADARPPVTSFSWYKNNRRLYTLYTAEPQILTGSESLERASTKG</sequence>
<dbReference type="InterPro" id="IPR013783">
    <property type="entry name" value="Ig-like_fold"/>
</dbReference>
<dbReference type="InterPro" id="IPR007110">
    <property type="entry name" value="Ig-like_dom"/>
</dbReference>
<evidence type="ECO:0000313" key="3">
    <source>
        <dbReference type="EnsemblMetazoa" id="ACUA016985-PA"/>
    </source>
</evidence>